<dbReference type="PANTHER" id="PTHR48097">
    <property type="entry name" value="L-THREONINE ALDOLASE-RELATED"/>
    <property type="match status" value="1"/>
</dbReference>
<protein>
    <submittedName>
        <fullName evidence="7">Threonine aldolase</fullName>
        <ecNumber evidence="7">4.1.2.5</ecNumber>
    </submittedName>
</protein>
<dbReference type="KEGG" id="thyd:TTHT_1809"/>
<dbReference type="SUPFAM" id="SSF53383">
    <property type="entry name" value="PLP-dependent transferases"/>
    <property type="match status" value="1"/>
</dbReference>
<dbReference type="Pfam" id="PF01212">
    <property type="entry name" value="Beta_elim_lyase"/>
    <property type="match status" value="1"/>
</dbReference>
<comment type="cofactor">
    <cofactor evidence="1">
        <name>pyridoxal 5'-phosphate</name>
        <dbReference type="ChEBI" id="CHEBI:597326"/>
    </cofactor>
</comment>
<dbReference type="InterPro" id="IPR001597">
    <property type="entry name" value="ArAA_b-elim_lyase/Thr_aldolase"/>
</dbReference>
<dbReference type="Gene3D" id="3.40.640.10">
    <property type="entry name" value="Type I PLP-dependent aspartate aminotransferase-like (Major domain)"/>
    <property type="match status" value="1"/>
</dbReference>
<dbReference type="EMBL" id="AP017470">
    <property type="protein sequence ID" value="BBB33271.1"/>
    <property type="molecule type" value="Genomic_DNA"/>
</dbReference>
<evidence type="ECO:0000256" key="5">
    <source>
        <dbReference type="PIRSR" id="PIRSR017617-1"/>
    </source>
</evidence>
<dbReference type="FunFam" id="3.40.640.10:FF:000030">
    <property type="entry name" value="Low-specificity L-threonine aldolase"/>
    <property type="match status" value="1"/>
</dbReference>
<reference evidence="7 8" key="1">
    <citation type="journal article" date="2012" name="Extremophiles">
        <title>Thermotomaculum hydrothermale gen. nov., sp. nov., a novel heterotrophic thermophile within the phylum Acidobacteria from a deep-sea hydrothermal vent chimney in the Southern Okinawa Trough.</title>
        <authorList>
            <person name="Izumi H."/>
            <person name="Nunoura T."/>
            <person name="Miyazaki M."/>
            <person name="Mino S."/>
            <person name="Toki T."/>
            <person name="Takai K."/>
            <person name="Sako Y."/>
            <person name="Sawabe T."/>
            <person name="Nakagawa S."/>
        </authorList>
    </citation>
    <scope>NUCLEOTIDE SEQUENCE [LARGE SCALE GENOMIC DNA]</scope>
    <source>
        <strain evidence="7 8">AC55</strain>
    </source>
</reference>
<dbReference type="PANTHER" id="PTHR48097:SF9">
    <property type="entry name" value="L-THREONINE ALDOLASE"/>
    <property type="match status" value="1"/>
</dbReference>
<keyword evidence="8" id="KW-1185">Reference proteome</keyword>
<dbReference type="InterPro" id="IPR023603">
    <property type="entry name" value="Low_specificity_L-TA-like"/>
</dbReference>
<dbReference type="GO" id="GO:0006545">
    <property type="term" value="P:glycine biosynthetic process"/>
    <property type="evidence" value="ECO:0007669"/>
    <property type="project" value="TreeGrafter"/>
</dbReference>
<evidence type="ECO:0000259" key="6">
    <source>
        <dbReference type="Pfam" id="PF01212"/>
    </source>
</evidence>
<dbReference type="PIRSF" id="PIRSF017617">
    <property type="entry name" value="Thr_aldolase"/>
    <property type="match status" value="1"/>
</dbReference>
<dbReference type="Proteomes" id="UP000595564">
    <property type="component" value="Chromosome"/>
</dbReference>
<keyword evidence="3" id="KW-0663">Pyridoxal phosphate</keyword>
<accession>A0A7R6SZ49</accession>
<dbReference type="NCBIfam" id="NF041359">
    <property type="entry name" value="GntG_guanitoxin"/>
    <property type="match status" value="1"/>
</dbReference>
<dbReference type="InterPro" id="IPR015421">
    <property type="entry name" value="PyrdxlP-dep_Trfase_major"/>
</dbReference>
<dbReference type="Gene3D" id="3.90.1150.10">
    <property type="entry name" value="Aspartate Aminotransferase, domain 1"/>
    <property type="match status" value="1"/>
</dbReference>
<dbReference type="InterPro" id="IPR015424">
    <property type="entry name" value="PyrdxlP-dep_Trfase"/>
</dbReference>
<organism evidence="7 8">
    <name type="scientific">Thermotomaculum hydrothermale</name>
    <dbReference type="NCBI Taxonomy" id="981385"/>
    <lineage>
        <taxon>Bacteria</taxon>
        <taxon>Pseudomonadati</taxon>
        <taxon>Acidobacteriota</taxon>
        <taxon>Holophagae</taxon>
        <taxon>Thermotomaculales</taxon>
        <taxon>Thermotomaculaceae</taxon>
        <taxon>Thermotomaculum</taxon>
    </lineage>
</organism>
<dbReference type="GO" id="GO:0005829">
    <property type="term" value="C:cytosol"/>
    <property type="evidence" value="ECO:0007669"/>
    <property type="project" value="TreeGrafter"/>
</dbReference>
<dbReference type="RefSeq" id="WP_201327578.1">
    <property type="nucleotide sequence ID" value="NZ_AP017470.1"/>
</dbReference>
<keyword evidence="4 7" id="KW-0456">Lyase</keyword>
<evidence type="ECO:0000256" key="2">
    <source>
        <dbReference type="ARBA" id="ARBA00006966"/>
    </source>
</evidence>
<comment type="similarity">
    <text evidence="2">Belongs to the threonine aldolase family.</text>
</comment>
<dbReference type="FunFam" id="3.90.1150.10:FF:000041">
    <property type="entry name" value="Low-specificity L-threonine aldolase"/>
    <property type="match status" value="1"/>
</dbReference>
<evidence type="ECO:0000313" key="7">
    <source>
        <dbReference type="EMBL" id="BBB33271.1"/>
    </source>
</evidence>
<evidence type="ECO:0000256" key="4">
    <source>
        <dbReference type="ARBA" id="ARBA00023239"/>
    </source>
</evidence>
<dbReference type="CDD" id="cd06502">
    <property type="entry name" value="TA_like"/>
    <property type="match status" value="1"/>
</dbReference>
<evidence type="ECO:0000256" key="1">
    <source>
        <dbReference type="ARBA" id="ARBA00001933"/>
    </source>
</evidence>
<dbReference type="InterPro" id="IPR015422">
    <property type="entry name" value="PyrdxlP-dep_Trfase_small"/>
</dbReference>
<feature type="domain" description="Aromatic amino acid beta-eliminating lyase/threonine aldolase" evidence="6">
    <location>
        <begin position="8"/>
        <end position="292"/>
    </location>
</feature>
<gene>
    <name evidence="7" type="primary">ltaE</name>
    <name evidence="7" type="ORF">TTHT_1809</name>
</gene>
<dbReference type="EC" id="4.1.2.5" evidence="7"/>
<sequence length="345" mass="38310">MGYKGFSDFRSDTVTRPTEEMRKAMYEAEVGDDVLGDDPTVKRLEELAADITGKEAGLFVPSGTMGNTIAVKLGSKEGTEIILEEKSHIYNFEAANMARYASVMPRPVESKNGRMKIEDIKGNIKTVLREHMPSTSMICLENTHNYWGGAVLPVEYIEEVKKVAKKSNLHLHLDGARVFNAATALKVGVKEITKHFDSVMFCLSKGLCAPVGSMLVGSREFIKNARILRKSFGGGMRQVGILAAAGIISIEKMTKRLEEDHIRARKLAEGIADLKGLTVDLNSVQTNFVMVELKNMNSTQFLDELKKEGVLALPFSETRVRFVTHNDIDDNDVERAIKAIRKMLK</sequence>
<evidence type="ECO:0000313" key="8">
    <source>
        <dbReference type="Proteomes" id="UP000595564"/>
    </source>
</evidence>
<feature type="modified residue" description="N6-(pyridoxal phosphate)lysine" evidence="5">
    <location>
        <position position="205"/>
    </location>
</feature>
<evidence type="ECO:0000256" key="3">
    <source>
        <dbReference type="ARBA" id="ARBA00022898"/>
    </source>
</evidence>
<name>A0A7R6SZ49_9BACT</name>
<dbReference type="GO" id="GO:0006567">
    <property type="term" value="P:L-threonine catabolic process"/>
    <property type="evidence" value="ECO:0007669"/>
    <property type="project" value="TreeGrafter"/>
</dbReference>
<dbReference type="GO" id="GO:0008732">
    <property type="term" value="F:L-allo-threonine aldolase activity"/>
    <property type="evidence" value="ECO:0007669"/>
    <property type="project" value="TreeGrafter"/>
</dbReference>
<proteinExistence type="inferred from homology"/>
<dbReference type="AlphaFoldDB" id="A0A7R6SZ49"/>